<comment type="caution">
    <text evidence="2">The sequence shown here is derived from an EMBL/GenBank/DDBJ whole genome shotgun (WGS) entry which is preliminary data.</text>
</comment>
<name>A0A5C7GEC8_9FLAO</name>
<keyword evidence="1" id="KW-1133">Transmembrane helix</keyword>
<evidence type="ECO:0000256" key="1">
    <source>
        <dbReference type="SAM" id="Phobius"/>
    </source>
</evidence>
<dbReference type="EMBL" id="VRKQ01000020">
    <property type="protein sequence ID" value="TXG34840.1"/>
    <property type="molecule type" value="Genomic_DNA"/>
</dbReference>
<dbReference type="OrthoDB" id="1189466at2"/>
<dbReference type="InterPro" id="IPR012902">
    <property type="entry name" value="N_methyl_site"/>
</dbReference>
<accession>A0A5C7GEC8</accession>
<dbReference type="Proteomes" id="UP000321080">
    <property type="component" value="Unassembled WGS sequence"/>
</dbReference>
<evidence type="ECO:0000313" key="2">
    <source>
        <dbReference type="EMBL" id="TXG34840.1"/>
    </source>
</evidence>
<gene>
    <name evidence="2" type="ORF">FUA22_17210</name>
</gene>
<dbReference type="RefSeq" id="WP_147769838.1">
    <property type="nucleotide sequence ID" value="NZ_VRKQ01000020.1"/>
</dbReference>
<sequence length="160" mass="18437">MLTNNKVKAFTLSEMVVVLIITTIVIGLAFSVLNLVQKHMMGIHQNFNNKTEFQKLEQVLCLDFNRYPNITFDAFEDKLIFKSELSSITYCFMGENVIKESDTFNIQVRDKQLFFDGNKTDNGNIDALKLVTSKENRNRALFVFKTNDATQFVNYGISIR</sequence>
<proteinExistence type="predicted"/>
<dbReference type="Pfam" id="PF07963">
    <property type="entry name" value="N_methyl"/>
    <property type="match status" value="1"/>
</dbReference>
<reference evidence="2 3" key="1">
    <citation type="submission" date="2019-08" db="EMBL/GenBank/DDBJ databases">
        <title>Seonamhaeicola sediminis sp. nov., isolated from marine sediment.</title>
        <authorList>
            <person name="Cao W.R."/>
        </authorList>
    </citation>
    <scope>NUCLEOTIDE SEQUENCE [LARGE SCALE GENOMIC DNA]</scope>
    <source>
        <strain evidence="2 3">1505</strain>
    </source>
</reference>
<keyword evidence="3" id="KW-1185">Reference proteome</keyword>
<dbReference type="AlphaFoldDB" id="A0A5C7GEC8"/>
<keyword evidence="1" id="KW-0472">Membrane</keyword>
<organism evidence="2 3">
    <name type="scientific">Seonamhaeicola maritimus</name>
    <dbReference type="NCBI Taxonomy" id="2591822"/>
    <lineage>
        <taxon>Bacteria</taxon>
        <taxon>Pseudomonadati</taxon>
        <taxon>Bacteroidota</taxon>
        <taxon>Flavobacteriia</taxon>
        <taxon>Flavobacteriales</taxon>
        <taxon>Flavobacteriaceae</taxon>
    </lineage>
</organism>
<protein>
    <submittedName>
        <fullName evidence="2">Prepilin-type N-terminal cleavage/methylation domain-containing protein</fullName>
    </submittedName>
</protein>
<evidence type="ECO:0000313" key="3">
    <source>
        <dbReference type="Proteomes" id="UP000321080"/>
    </source>
</evidence>
<feature type="transmembrane region" description="Helical" evidence="1">
    <location>
        <begin position="15"/>
        <end position="36"/>
    </location>
</feature>
<keyword evidence="1" id="KW-0812">Transmembrane</keyword>